<dbReference type="Pfam" id="PF00501">
    <property type="entry name" value="AMP-binding"/>
    <property type="match status" value="1"/>
</dbReference>
<evidence type="ECO:0000256" key="1">
    <source>
        <dbReference type="ARBA" id="ARBA00006432"/>
    </source>
</evidence>
<organism evidence="7 8">
    <name type="scientific">Actinomadura rudentiformis</name>
    <dbReference type="NCBI Taxonomy" id="359158"/>
    <lineage>
        <taxon>Bacteria</taxon>
        <taxon>Bacillati</taxon>
        <taxon>Actinomycetota</taxon>
        <taxon>Actinomycetes</taxon>
        <taxon>Streptosporangiales</taxon>
        <taxon>Thermomonosporaceae</taxon>
        <taxon>Actinomadura</taxon>
    </lineage>
</organism>
<evidence type="ECO:0000259" key="5">
    <source>
        <dbReference type="Pfam" id="PF00501"/>
    </source>
</evidence>
<evidence type="ECO:0000256" key="3">
    <source>
        <dbReference type="ARBA" id="ARBA00022741"/>
    </source>
</evidence>
<evidence type="ECO:0000256" key="4">
    <source>
        <dbReference type="ARBA" id="ARBA00022840"/>
    </source>
</evidence>
<keyword evidence="8" id="KW-1185">Reference proteome</keyword>
<dbReference type="Gene3D" id="3.40.50.12780">
    <property type="entry name" value="N-terminal domain of ligase-like"/>
    <property type="match status" value="1"/>
</dbReference>
<evidence type="ECO:0000256" key="2">
    <source>
        <dbReference type="ARBA" id="ARBA00022598"/>
    </source>
</evidence>
<comment type="caution">
    <text evidence="7">The sequence shown here is derived from an EMBL/GenBank/DDBJ whole genome shotgun (WGS) entry which is preliminary data.</text>
</comment>
<dbReference type="GO" id="GO:0005886">
    <property type="term" value="C:plasma membrane"/>
    <property type="evidence" value="ECO:0007669"/>
    <property type="project" value="TreeGrafter"/>
</dbReference>
<dbReference type="InterPro" id="IPR042099">
    <property type="entry name" value="ANL_N_sf"/>
</dbReference>
<evidence type="ECO:0000259" key="6">
    <source>
        <dbReference type="Pfam" id="PF13193"/>
    </source>
</evidence>
<dbReference type="GO" id="GO:0004467">
    <property type="term" value="F:long-chain fatty acid-CoA ligase activity"/>
    <property type="evidence" value="ECO:0007669"/>
    <property type="project" value="TreeGrafter"/>
</dbReference>
<protein>
    <submittedName>
        <fullName evidence="7">AMP-binding protein</fullName>
    </submittedName>
</protein>
<dbReference type="Gene3D" id="3.30.300.30">
    <property type="match status" value="1"/>
</dbReference>
<evidence type="ECO:0000313" key="7">
    <source>
        <dbReference type="EMBL" id="KAB2341542.1"/>
    </source>
</evidence>
<proteinExistence type="inferred from homology"/>
<keyword evidence="2" id="KW-0436">Ligase</keyword>
<dbReference type="GO" id="GO:0005324">
    <property type="term" value="F:long-chain fatty acid transmembrane transporter activity"/>
    <property type="evidence" value="ECO:0007669"/>
    <property type="project" value="TreeGrafter"/>
</dbReference>
<dbReference type="InterPro" id="IPR020845">
    <property type="entry name" value="AMP-binding_CS"/>
</dbReference>
<dbReference type="GO" id="GO:0044539">
    <property type="term" value="P:long-chain fatty acid import into cell"/>
    <property type="evidence" value="ECO:0007669"/>
    <property type="project" value="TreeGrafter"/>
</dbReference>
<dbReference type="InterPro" id="IPR000873">
    <property type="entry name" value="AMP-dep_synth/lig_dom"/>
</dbReference>
<accession>A0A6H9YM88</accession>
<dbReference type="EMBL" id="WBMT01000025">
    <property type="protein sequence ID" value="KAB2341542.1"/>
    <property type="molecule type" value="Genomic_DNA"/>
</dbReference>
<dbReference type="AlphaFoldDB" id="A0A6H9YM88"/>
<comment type="similarity">
    <text evidence="1">Belongs to the ATP-dependent AMP-binding enzyme family.</text>
</comment>
<keyword evidence="4" id="KW-0067">ATP-binding</keyword>
<dbReference type="PANTHER" id="PTHR43107:SF15">
    <property type="entry name" value="FATTY ACID TRANSPORT PROTEIN 3, ISOFORM A"/>
    <property type="match status" value="1"/>
</dbReference>
<gene>
    <name evidence="7" type="ORF">F8566_41095</name>
</gene>
<dbReference type="InterPro" id="IPR045851">
    <property type="entry name" value="AMP-bd_C_sf"/>
</dbReference>
<evidence type="ECO:0000313" key="8">
    <source>
        <dbReference type="Proteomes" id="UP000468735"/>
    </source>
</evidence>
<dbReference type="GO" id="GO:0005524">
    <property type="term" value="F:ATP binding"/>
    <property type="evidence" value="ECO:0007669"/>
    <property type="project" value="UniProtKB-KW"/>
</dbReference>
<dbReference type="Proteomes" id="UP000468735">
    <property type="component" value="Unassembled WGS sequence"/>
</dbReference>
<sequence>MRTEGTTPAPTVNVHDTFAEIVLSRAGDRARGLVFEEQEWSWAQVVEESSARAAFLKAVDLPEGRRPHVGLLLENVPDYVFWTGAAGLSGAVLVGINSSRSAAELADDIRHADIDLIITESRLRQLVEGQAHGVPADRIHDIDRPEYQALLAPFRGASLPDTRPAPEDLFALMYSSGTTGAPKAVILSQGRLARLTPVLARRVEMTSDSTTYLCMPLFHGNALMMNLVPAMATGATVGMVRRFSASRFSADVHRFGATYVNYVGRALSYVLAHPEDPRDRGGTLQLAFGTEASDADVAGFSERFGCRVLEGYGLSEGVFRLNRTPDTPPGSLGLPAGDVDVRVLDESTGRECPRAEFDAAGRLVNAEAVGQIVAMGLAHTFEGYYKNEAAYAERVRGADFWSGDLAFRDVEGFFYFAGRSSDWLRVDSENFAAAQVERVLLRHPNVAAAPVYAVPDPVTGDRVMCAIEVEPGRTFDPGEFGAFLAQQADMGSKWWPTFIRVVTALPLTGSGKVDKAPLRRSAWTTADTVYVRVGKTPEYVVLDERAKAELESRFADHGRTALLPVGARD</sequence>
<dbReference type="PROSITE" id="PS00455">
    <property type="entry name" value="AMP_BINDING"/>
    <property type="match status" value="1"/>
</dbReference>
<dbReference type="Pfam" id="PF13193">
    <property type="entry name" value="AMP-binding_C"/>
    <property type="match status" value="1"/>
</dbReference>
<dbReference type="RefSeq" id="WP_151568277.1">
    <property type="nucleotide sequence ID" value="NZ_WBMT01000025.1"/>
</dbReference>
<dbReference type="PANTHER" id="PTHR43107">
    <property type="entry name" value="LONG-CHAIN FATTY ACID TRANSPORT PROTEIN"/>
    <property type="match status" value="1"/>
</dbReference>
<dbReference type="OrthoDB" id="9803968at2"/>
<feature type="domain" description="AMP-dependent synthetase/ligase" evidence="5">
    <location>
        <begin position="33"/>
        <end position="385"/>
    </location>
</feature>
<dbReference type="InterPro" id="IPR025110">
    <property type="entry name" value="AMP-bd_C"/>
</dbReference>
<reference evidence="7 8" key="1">
    <citation type="submission" date="2019-09" db="EMBL/GenBank/DDBJ databases">
        <title>Actinomadura physcomitrii sp. nov., a novel actinomycete isolated from moss [Physcomitrium sphaericum (Ludw) Fuernr].</title>
        <authorList>
            <person name="Zhuang X."/>
            <person name="Liu C."/>
        </authorList>
    </citation>
    <scope>NUCLEOTIDE SEQUENCE [LARGE SCALE GENOMIC DNA]</scope>
    <source>
        <strain evidence="7 8">HMC1</strain>
    </source>
</reference>
<feature type="domain" description="AMP-binding enzyme C-terminal" evidence="6">
    <location>
        <begin position="435"/>
        <end position="512"/>
    </location>
</feature>
<keyword evidence="3" id="KW-0547">Nucleotide-binding</keyword>
<name>A0A6H9YM88_9ACTN</name>
<dbReference type="SUPFAM" id="SSF56801">
    <property type="entry name" value="Acetyl-CoA synthetase-like"/>
    <property type="match status" value="1"/>
</dbReference>